<organism evidence="2 3">
    <name type="scientific">Ancylostoma ceylanicum</name>
    <dbReference type="NCBI Taxonomy" id="53326"/>
    <lineage>
        <taxon>Eukaryota</taxon>
        <taxon>Metazoa</taxon>
        <taxon>Ecdysozoa</taxon>
        <taxon>Nematoda</taxon>
        <taxon>Chromadorea</taxon>
        <taxon>Rhabditida</taxon>
        <taxon>Rhabditina</taxon>
        <taxon>Rhabditomorpha</taxon>
        <taxon>Strongyloidea</taxon>
        <taxon>Ancylostomatidae</taxon>
        <taxon>Ancylostomatinae</taxon>
        <taxon>Ancylostoma</taxon>
    </lineage>
</organism>
<gene>
    <name evidence="2" type="primary">Acey_s0030.g2226</name>
    <name evidence="2" type="ORF">Y032_0030g2226</name>
</gene>
<feature type="region of interest" description="Disordered" evidence="1">
    <location>
        <begin position="301"/>
        <end position="328"/>
    </location>
</feature>
<feature type="region of interest" description="Disordered" evidence="1">
    <location>
        <begin position="90"/>
        <end position="119"/>
    </location>
</feature>
<evidence type="ECO:0000313" key="3">
    <source>
        <dbReference type="Proteomes" id="UP000024635"/>
    </source>
</evidence>
<evidence type="ECO:0000256" key="1">
    <source>
        <dbReference type="SAM" id="MobiDB-lite"/>
    </source>
</evidence>
<name>A0A016US01_9BILA</name>
<reference evidence="3" key="1">
    <citation type="journal article" date="2015" name="Nat. Genet.">
        <title>The genome and transcriptome of the zoonotic hookworm Ancylostoma ceylanicum identify infection-specific gene families.</title>
        <authorList>
            <person name="Schwarz E.M."/>
            <person name="Hu Y."/>
            <person name="Antoshechkin I."/>
            <person name="Miller M.M."/>
            <person name="Sternberg P.W."/>
            <person name="Aroian R.V."/>
        </authorList>
    </citation>
    <scope>NUCLEOTIDE SEQUENCE</scope>
    <source>
        <strain evidence="3">HY135</strain>
    </source>
</reference>
<feature type="compositionally biased region" description="Basic and acidic residues" evidence="1">
    <location>
        <begin position="225"/>
        <end position="235"/>
    </location>
</feature>
<dbReference type="InterPro" id="IPR035127">
    <property type="entry name" value="SL4P"/>
</dbReference>
<proteinExistence type="predicted"/>
<feature type="compositionally biased region" description="Acidic residues" evidence="1">
    <location>
        <begin position="97"/>
        <end position="109"/>
    </location>
</feature>
<dbReference type="Pfam" id="PF17618">
    <property type="entry name" value="SL4P"/>
    <property type="match status" value="2"/>
</dbReference>
<dbReference type="Proteomes" id="UP000024635">
    <property type="component" value="Unassembled WGS sequence"/>
</dbReference>
<comment type="caution">
    <text evidence="2">The sequence shown here is derived from an EMBL/GenBank/DDBJ whole genome shotgun (WGS) entry which is preliminary data.</text>
</comment>
<dbReference type="EMBL" id="JARK01001366">
    <property type="protein sequence ID" value="EYC17706.1"/>
    <property type="molecule type" value="Genomic_DNA"/>
</dbReference>
<sequence>MAEEDRKTITILLYRYDVPLINITYRNRKDLFRTFKRELRKHQLPIGEVSWADYENGDRSVIRNADDLFGAVSHCNSVKMYCRPKNADNPFFTPSNSDDDEGRGEEIEDGATSTCKKPFESANSAGEAKTATIKLYRDNLPRITISYKGKKDLFKKFQKKLKKLNLPAGEVYWGDVWEDERVLIENADDLFGFVKDDYIVKMYYRRTSDNELLACCSSVEDEEKDEGRGVAEENRRRNRSPSPELRLRRSSPELRFRRSLSAFFLPHSHPSYDQTPWPFAPWNFMMDPRFAPVQFPHSPHVSGKNCCHGHERSHRSRSRSLSGDLSKL</sequence>
<protein>
    <submittedName>
        <fullName evidence="2">Uncharacterized protein</fullName>
    </submittedName>
</protein>
<keyword evidence="3" id="KW-1185">Reference proteome</keyword>
<evidence type="ECO:0000313" key="2">
    <source>
        <dbReference type="EMBL" id="EYC17706.1"/>
    </source>
</evidence>
<feature type="region of interest" description="Disordered" evidence="1">
    <location>
        <begin position="224"/>
        <end position="248"/>
    </location>
</feature>
<accession>A0A016US01</accession>
<dbReference type="AlphaFoldDB" id="A0A016US01"/>